<feature type="region of interest" description="Disordered" evidence="1">
    <location>
        <begin position="1"/>
        <end position="30"/>
    </location>
</feature>
<gene>
    <name evidence="2" type="ORF">NEOLEDRAFT_1182494</name>
</gene>
<dbReference type="Proteomes" id="UP000076761">
    <property type="component" value="Unassembled WGS sequence"/>
</dbReference>
<feature type="compositionally biased region" description="Low complexity" evidence="1">
    <location>
        <begin position="155"/>
        <end position="173"/>
    </location>
</feature>
<dbReference type="InParanoid" id="A0A165P575"/>
<feature type="compositionally biased region" description="Polar residues" evidence="1">
    <location>
        <begin position="1"/>
        <end position="12"/>
    </location>
</feature>
<protein>
    <submittedName>
        <fullName evidence="2">Uncharacterized protein</fullName>
    </submittedName>
</protein>
<accession>A0A165P575</accession>
<reference evidence="2 3" key="1">
    <citation type="journal article" date="2016" name="Mol. Biol. Evol.">
        <title>Comparative Genomics of Early-Diverging Mushroom-Forming Fungi Provides Insights into the Origins of Lignocellulose Decay Capabilities.</title>
        <authorList>
            <person name="Nagy L.G."/>
            <person name="Riley R."/>
            <person name="Tritt A."/>
            <person name="Adam C."/>
            <person name="Daum C."/>
            <person name="Floudas D."/>
            <person name="Sun H."/>
            <person name="Yadav J.S."/>
            <person name="Pangilinan J."/>
            <person name="Larsson K.H."/>
            <person name="Matsuura K."/>
            <person name="Barry K."/>
            <person name="Labutti K."/>
            <person name="Kuo R."/>
            <person name="Ohm R.A."/>
            <person name="Bhattacharya S.S."/>
            <person name="Shirouzu T."/>
            <person name="Yoshinaga Y."/>
            <person name="Martin F.M."/>
            <person name="Grigoriev I.V."/>
            <person name="Hibbett D.S."/>
        </authorList>
    </citation>
    <scope>NUCLEOTIDE SEQUENCE [LARGE SCALE GENOMIC DNA]</scope>
    <source>
        <strain evidence="2 3">HHB14362 ss-1</strain>
    </source>
</reference>
<dbReference type="AlphaFoldDB" id="A0A165P575"/>
<evidence type="ECO:0000313" key="2">
    <source>
        <dbReference type="EMBL" id="KZT20539.1"/>
    </source>
</evidence>
<dbReference type="EMBL" id="KV425619">
    <property type="protein sequence ID" value="KZT20539.1"/>
    <property type="molecule type" value="Genomic_DNA"/>
</dbReference>
<proteinExistence type="predicted"/>
<evidence type="ECO:0000313" key="3">
    <source>
        <dbReference type="Proteomes" id="UP000076761"/>
    </source>
</evidence>
<sequence>MALNRRTLSSGALTPRCPTSYPLESPHRHPDAPQWQVKMKVMLRLATNISTCNFEMDPPTLSSIFYPLDESGDPIPPMHLADYLTHHDLPFPHCMCGDKCRMVVCRAKANRGKHAFACAHGYRCLWWQFVEDVLQHHGGLLFTASHREVSLNSLSVPTTPQSSPVSSQGGQVSHTRAMSPGPVASGQWMDELESFFNNNAPRLNEGPPKLNLSPWTHLTTPSSPAKSTSTASSGGIGPIFGAHYSESGYVLPFPDSPLSRSRAFDHWMPPPTTSAPSSWPSYPTASTMSDIISKHGLTKKVFWNSFSICEVCQRIVHRDWLVERVNEDVEIGGGHVCLIDLTDEDGDVKALNV</sequence>
<name>A0A165P575_9AGAM</name>
<organism evidence="2 3">
    <name type="scientific">Neolentinus lepideus HHB14362 ss-1</name>
    <dbReference type="NCBI Taxonomy" id="1314782"/>
    <lineage>
        <taxon>Eukaryota</taxon>
        <taxon>Fungi</taxon>
        <taxon>Dikarya</taxon>
        <taxon>Basidiomycota</taxon>
        <taxon>Agaricomycotina</taxon>
        <taxon>Agaricomycetes</taxon>
        <taxon>Gloeophyllales</taxon>
        <taxon>Gloeophyllaceae</taxon>
        <taxon>Neolentinus</taxon>
    </lineage>
</organism>
<feature type="region of interest" description="Disordered" evidence="1">
    <location>
        <begin position="153"/>
        <end position="183"/>
    </location>
</feature>
<dbReference type="OrthoDB" id="3322653at2759"/>
<keyword evidence="3" id="KW-1185">Reference proteome</keyword>
<evidence type="ECO:0000256" key="1">
    <source>
        <dbReference type="SAM" id="MobiDB-lite"/>
    </source>
</evidence>